<name>A0A6J6JRT4_9ZZZZ</name>
<evidence type="ECO:0000313" key="1">
    <source>
        <dbReference type="EMBL" id="CAB4640127.1"/>
    </source>
</evidence>
<accession>A0A6J6JRT4</accession>
<organism evidence="1">
    <name type="scientific">freshwater metagenome</name>
    <dbReference type="NCBI Taxonomy" id="449393"/>
    <lineage>
        <taxon>unclassified sequences</taxon>
        <taxon>metagenomes</taxon>
        <taxon>ecological metagenomes</taxon>
    </lineage>
</organism>
<protein>
    <submittedName>
        <fullName evidence="1">Unannotated protein</fullName>
    </submittedName>
</protein>
<gene>
    <name evidence="1" type="ORF">UFOPK2086_00913</name>
</gene>
<dbReference type="AlphaFoldDB" id="A0A6J6JRT4"/>
<sequence length="80" mass="8475">MDNFINAVFFADAFNKFGVGDIALYKGCVANGCSMTILESVEDNNRTTSGPNETCCDGADVTSATRNECGHFFGFFGAGL</sequence>
<proteinExistence type="predicted"/>
<dbReference type="EMBL" id="CAEZVQ010000126">
    <property type="protein sequence ID" value="CAB4640127.1"/>
    <property type="molecule type" value="Genomic_DNA"/>
</dbReference>
<reference evidence="1" key="1">
    <citation type="submission" date="2020-05" db="EMBL/GenBank/DDBJ databases">
        <authorList>
            <person name="Chiriac C."/>
            <person name="Salcher M."/>
            <person name="Ghai R."/>
            <person name="Kavagutti S V."/>
        </authorList>
    </citation>
    <scope>NUCLEOTIDE SEQUENCE</scope>
</reference>